<evidence type="ECO:0000313" key="2">
    <source>
        <dbReference type="EMBL" id="ALS77383.1"/>
    </source>
</evidence>
<evidence type="ECO:0000256" key="1">
    <source>
        <dbReference type="SAM" id="Phobius"/>
    </source>
</evidence>
<dbReference type="RefSeq" id="WP_058384063.1">
    <property type="nucleotide sequence ID" value="NZ_CP013661.2"/>
</dbReference>
<gene>
    <name evidence="2" type="ORF">AUO94_01410</name>
</gene>
<protein>
    <submittedName>
        <fullName evidence="2">Uncharacterized protein</fullName>
    </submittedName>
</protein>
<keyword evidence="1" id="KW-0472">Membrane</keyword>
<dbReference type="Proteomes" id="UP000065533">
    <property type="component" value="Chromosome"/>
</dbReference>
<reference evidence="2" key="1">
    <citation type="submission" date="2016-01" db="EMBL/GenBank/DDBJ databases">
        <title>Complete genome of Planococcus kocurri type strain.</title>
        <authorList>
            <person name="See-Too W.S."/>
        </authorList>
    </citation>
    <scope>NUCLEOTIDE SEQUENCE [LARGE SCALE GENOMIC DNA]</scope>
    <source>
        <strain evidence="2">ATCC 43650</strain>
    </source>
</reference>
<keyword evidence="1" id="KW-0812">Transmembrane</keyword>
<evidence type="ECO:0000313" key="3">
    <source>
        <dbReference type="Proteomes" id="UP000065533"/>
    </source>
</evidence>
<sequence>MKKYYAYHSLIMAIYAIVLLYCLLNNRFVPVLIVAILGMPLMILNYKKNHPASNRKVVK</sequence>
<keyword evidence="1" id="KW-1133">Transmembrane helix</keyword>
<dbReference type="EMBL" id="CP013661">
    <property type="protein sequence ID" value="ALS77383.1"/>
    <property type="molecule type" value="Genomic_DNA"/>
</dbReference>
<feature type="transmembrane region" description="Helical" evidence="1">
    <location>
        <begin position="5"/>
        <end position="22"/>
    </location>
</feature>
<feature type="transmembrane region" description="Helical" evidence="1">
    <location>
        <begin position="28"/>
        <end position="46"/>
    </location>
</feature>
<name>A0ABM5WSV2_9BACL</name>
<keyword evidence="3" id="KW-1185">Reference proteome</keyword>
<accession>A0ABM5WSV2</accession>
<organism evidence="2 3">
    <name type="scientific">Planococcus kocurii</name>
    <dbReference type="NCBI Taxonomy" id="1374"/>
    <lineage>
        <taxon>Bacteria</taxon>
        <taxon>Bacillati</taxon>
        <taxon>Bacillota</taxon>
        <taxon>Bacilli</taxon>
        <taxon>Bacillales</taxon>
        <taxon>Caryophanaceae</taxon>
        <taxon>Planococcus</taxon>
    </lineage>
</organism>
<proteinExistence type="predicted"/>